<evidence type="ECO:0000313" key="1">
    <source>
        <dbReference type="EMBL" id="KDN34915.1"/>
    </source>
</evidence>
<comment type="caution">
    <text evidence="1">The sequence shown here is derived from an EMBL/GenBank/DDBJ whole genome shotgun (WGS) entry which is preliminary data.</text>
</comment>
<proteinExistence type="predicted"/>
<dbReference type="RefSeq" id="XP_013239718.1">
    <property type="nucleotide sequence ID" value="XM_013384264.1"/>
</dbReference>
<protein>
    <submittedName>
        <fullName evidence="1">Uncharacterized protein</fullName>
    </submittedName>
</protein>
<dbReference type="OrthoDB" id="3641682at2759"/>
<dbReference type="AlphaFoldDB" id="A0A066V8K5"/>
<evidence type="ECO:0000313" key="2">
    <source>
        <dbReference type="Proteomes" id="UP000027361"/>
    </source>
</evidence>
<dbReference type="GeneID" id="25267902"/>
<gene>
    <name evidence="1" type="ORF">K437DRAFT_86952</name>
</gene>
<accession>A0A066V8K5</accession>
<dbReference type="Proteomes" id="UP000027361">
    <property type="component" value="Unassembled WGS sequence"/>
</dbReference>
<dbReference type="EMBL" id="JMSN01000253">
    <property type="protein sequence ID" value="KDN34915.1"/>
    <property type="molecule type" value="Genomic_DNA"/>
</dbReference>
<sequence length="226" mass="24185">MASQSGQQYFLTNEFDAFQKCSTQSVRKTGKFNTATSLKTKAFATLLVAAAAIAPTYVSASSLASQVSPDAIEPPVCSGKQMLVGDGNPHQNFNYRQVTQNLECGSGGCSTSELDLHTFGWTATVSGAEFIGFSAGVSESWTSGQTYTCSISDGTVCLWVKQANTAVTIGKYHCYGTNCGCHQTSTFVEQQPNNNNQGGEYQCRYNSNCTYLGDNYWDYNGCAGGP</sequence>
<dbReference type="InParanoid" id="A0A066V8K5"/>
<organism evidence="1 2">
    <name type="scientific">Tilletiaria anomala (strain ATCC 24038 / CBS 436.72 / UBC 951)</name>
    <dbReference type="NCBI Taxonomy" id="1037660"/>
    <lineage>
        <taxon>Eukaryota</taxon>
        <taxon>Fungi</taxon>
        <taxon>Dikarya</taxon>
        <taxon>Basidiomycota</taxon>
        <taxon>Ustilaginomycotina</taxon>
        <taxon>Exobasidiomycetes</taxon>
        <taxon>Georgefischeriales</taxon>
        <taxon>Tilletiariaceae</taxon>
        <taxon>Tilletiaria</taxon>
    </lineage>
</organism>
<name>A0A066V8K5_TILAU</name>
<dbReference type="HOGENOM" id="CLU_1225513_0_0_1"/>
<reference evidence="1 2" key="1">
    <citation type="submission" date="2014-05" db="EMBL/GenBank/DDBJ databases">
        <title>Draft genome sequence of a rare smut relative, Tilletiaria anomala UBC 951.</title>
        <authorList>
            <consortium name="DOE Joint Genome Institute"/>
            <person name="Toome M."/>
            <person name="Kuo A."/>
            <person name="Henrissat B."/>
            <person name="Lipzen A."/>
            <person name="Tritt A."/>
            <person name="Yoshinaga Y."/>
            <person name="Zane M."/>
            <person name="Barry K."/>
            <person name="Grigoriev I.V."/>
            <person name="Spatafora J.W."/>
            <person name="Aimea M.C."/>
        </authorList>
    </citation>
    <scope>NUCLEOTIDE SEQUENCE [LARGE SCALE GENOMIC DNA]</scope>
    <source>
        <strain evidence="1 2">UBC 951</strain>
    </source>
</reference>
<keyword evidence="2" id="KW-1185">Reference proteome</keyword>